<dbReference type="EMBL" id="BPLQ01014084">
    <property type="protein sequence ID" value="GIY77189.1"/>
    <property type="molecule type" value="Genomic_DNA"/>
</dbReference>
<dbReference type="AlphaFoldDB" id="A0AAV4W5K7"/>
<evidence type="ECO:0000313" key="3">
    <source>
        <dbReference type="Proteomes" id="UP001054837"/>
    </source>
</evidence>
<organism evidence="2 3">
    <name type="scientific">Caerostris darwini</name>
    <dbReference type="NCBI Taxonomy" id="1538125"/>
    <lineage>
        <taxon>Eukaryota</taxon>
        <taxon>Metazoa</taxon>
        <taxon>Ecdysozoa</taxon>
        <taxon>Arthropoda</taxon>
        <taxon>Chelicerata</taxon>
        <taxon>Arachnida</taxon>
        <taxon>Araneae</taxon>
        <taxon>Araneomorphae</taxon>
        <taxon>Entelegynae</taxon>
        <taxon>Araneoidea</taxon>
        <taxon>Araneidae</taxon>
        <taxon>Caerostris</taxon>
    </lineage>
</organism>
<keyword evidence="3" id="KW-1185">Reference proteome</keyword>
<sequence length="101" mass="11272">MATVMIDTHGLSPPSGPPPRAVTPEGEQMSGLSYMERSMWDKARDRLYWSLKVASLQKWGQALGKKSLWNSGASRQGQNRSREHFSLTATVAQKFTKLSPH</sequence>
<evidence type="ECO:0000256" key="1">
    <source>
        <dbReference type="SAM" id="MobiDB-lite"/>
    </source>
</evidence>
<comment type="caution">
    <text evidence="2">The sequence shown here is derived from an EMBL/GenBank/DDBJ whole genome shotgun (WGS) entry which is preliminary data.</text>
</comment>
<protein>
    <submittedName>
        <fullName evidence="2">Uncharacterized protein</fullName>
    </submittedName>
</protein>
<gene>
    <name evidence="2" type="ORF">CDAR_198471</name>
</gene>
<name>A0AAV4W5K7_9ARAC</name>
<evidence type="ECO:0000313" key="2">
    <source>
        <dbReference type="EMBL" id="GIY77189.1"/>
    </source>
</evidence>
<feature type="region of interest" description="Disordered" evidence="1">
    <location>
        <begin position="1"/>
        <end position="27"/>
    </location>
</feature>
<proteinExistence type="predicted"/>
<dbReference type="Proteomes" id="UP001054837">
    <property type="component" value="Unassembled WGS sequence"/>
</dbReference>
<accession>A0AAV4W5K7</accession>
<reference evidence="2 3" key="1">
    <citation type="submission" date="2021-06" db="EMBL/GenBank/DDBJ databases">
        <title>Caerostris darwini draft genome.</title>
        <authorList>
            <person name="Kono N."/>
            <person name="Arakawa K."/>
        </authorList>
    </citation>
    <scope>NUCLEOTIDE SEQUENCE [LARGE SCALE GENOMIC DNA]</scope>
</reference>